<dbReference type="Pfam" id="PF24883">
    <property type="entry name" value="NPHP3_N"/>
    <property type="match status" value="1"/>
</dbReference>
<evidence type="ECO:0000259" key="4">
    <source>
        <dbReference type="Pfam" id="PF24883"/>
    </source>
</evidence>
<dbReference type="Pfam" id="PF13637">
    <property type="entry name" value="Ank_4"/>
    <property type="match status" value="1"/>
</dbReference>
<dbReference type="GeneID" id="83180564"/>
<dbReference type="EMBL" id="JAPQKR010000013">
    <property type="protein sequence ID" value="KAJ5201538.1"/>
    <property type="molecule type" value="Genomic_DNA"/>
</dbReference>
<dbReference type="PANTHER" id="PTHR10039:SF16">
    <property type="entry name" value="GPI INOSITOL-DEACYLASE"/>
    <property type="match status" value="1"/>
</dbReference>
<reference evidence="5" key="1">
    <citation type="submission" date="2022-12" db="EMBL/GenBank/DDBJ databases">
        <authorList>
            <person name="Petersen C."/>
        </authorList>
    </citation>
    <scope>NUCLEOTIDE SEQUENCE</scope>
    <source>
        <strain evidence="5">IBT 15544</strain>
    </source>
</reference>
<comment type="caution">
    <text evidence="5">The sequence shown here is derived from an EMBL/GenBank/DDBJ whole genome shotgun (WGS) entry which is preliminary data.</text>
</comment>
<gene>
    <name evidence="5" type="ORF">N7498_006201</name>
</gene>
<dbReference type="PROSITE" id="PS50088">
    <property type="entry name" value="ANK_REPEAT"/>
    <property type="match status" value="4"/>
</dbReference>
<feature type="domain" description="GPI inositol-deacylase winged helix" evidence="3">
    <location>
        <begin position="372"/>
        <end position="442"/>
    </location>
</feature>
<dbReference type="OrthoDB" id="20872at2759"/>
<protein>
    <recommendedName>
        <fullName evidence="7">NACHT domain-containing protein</fullName>
    </recommendedName>
</protein>
<dbReference type="PROSITE" id="PS50297">
    <property type="entry name" value="ANK_REP_REGION"/>
    <property type="match status" value="2"/>
</dbReference>
<dbReference type="Pfam" id="PF22939">
    <property type="entry name" value="WHD_GPIID"/>
    <property type="match status" value="1"/>
</dbReference>
<dbReference type="InterPro" id="IPR056884">
    <property type="entry name" value="NPHP3-like_N"/>
</dbReference>
<dbReference type="SUPFAM" id="SSF52540">
    <property type="entry name" value="P-loop containing nucleoside triphosphate hydrolases"/>
    <property type="match status" value="1"/>
</dbReference>
<dbReference type="SUPFAM" id="SSF48403">
    <property type="entry name" value="Ankyrin repeat"/>
    <property type="match status" value="3"/>
</dbReference>
<feature type="repeat" description="ANK" evidence="2">
    <location>
        <begin position="697"/>
        <end position="729"/>
    </location>
</feature>
<evidence type="ECO:0000259" key="3">
    <source>
        <dbReference type="Pfam" id="PF22939"/>
    </source>
</evidence>
<dbReference type="PANTHER" id="PTHR10039">
    <property type="entry name" value="AMELOGENIN"/>
    <property type="match status" value="1"/>
</dbReference>
<dbReference type="InterPro" id="IPR054471">
    <property type="entry name" value="GPIID_WHD"/>
</dbReference>
<keyword evidence="6" id="KW-1185">Reference proteome</keyword>
<reference evidence="5" key="2">
    <citation type="journal article" date="2023" name="IMA Fungus">
        <title>Comparative genomic study of the Penicillium genus elucidates a diverse pangenome and 15 lateral gene transfer events.</title>
        <authorList>
            <person name="Petersen C."/>
            <person name="Sorensen T."/>
            <person name="Nielsen M.R."/>
            <person name="Sondergaard T.E."/>
            <person name="Sorensen J.L."/>
            <person name="Fitzpatrick D.A."/>
            <person name="Frisvad J.C."/>
            <person name="Nielsen K.L."/>
        </authorList>
    </citation>
    <scope>NUCLEOTIDE SEQUENCE</scope>
    <source>
        <strain evidence="5">IBT 15544</strain>
    </source>
</reference>
<sequence>MEPVPVRRMASTISLGCSNSGFQIGLNHGSVVNNFHPSIEGPKEKDHRTCLENLFVTDPEEDLNMWKRRKGPRTSGTFSWFLESVEVISWFRQAKAATNIEQNVMWLHGNPGIGKSTMAMMLAEELPKKGYFSRTDSILSFFFCDSSSENHRTATSVLRGLLYQIIKKHPSFMEQIMPRYEAQGKRLFTSFDALWAVLMDFGRALNGTEIYCIIDALDECDTESQDTLLEQIHQSFKQSNETSLVACKIHFLIISRPYPEIQFFLSTFRSVDLGSCKEIANDLRAMIQDKVQDLAKRKKYPESVMQKVPRILEEKADGTFLWVGIACRDLHGIPSSRAVETLLAKPRGLYPLYQNLLSAAVEANNSHDDSQLKMLLIIVTFSLRPLKIAEIAEACRLYLDEDIRTRLQFTKEVIESCHFLIVIDKSYVRLLHRSVQDFLMTEMDNFTAVKSNLVLSYRCIELISQYCRPGMDKSVMEPTYGFLGYSVLYWPKHASLAETEFTALEEHGNFFQNKFETWKCWLENYNHLKRGSWGALGTGISVSHVAARWGIIPLLLTAPQGAWEDNDDHGQSPLLIATENTQIEAMRVLVHSQVRLDSLNNKHQNVLHIASMNGSFTDYDMVKSLLNKGVSPYICDEGNMTPFLYAIGDRRTELAQTFLNYGLNLESRVQRRSWPGRITVSSLPYGMVKGQDENMESGLTALHFAALNACTEMAVLLLQRGADPNACSDFGDTPLHLGIRHGLLGRRNDDEWEVGRYAVESLTDFIEDHEGSEASDIYRNISNTRIRIVEILLESESINVNTANNHGDYPQHLIDFHRPQALSILEKLMENGADALQPNGDRQTCLHLASKAGNLAVVCKLVEEGHDIMLEDSHGRSPFYYAVSRGCLDILSLMSKICDRVLPEVWSSLDHFGRTPLHHHVASVFCSAEVINFLIQIGCDVSQSDRAGNSPLGLYVSSFHLSIRSKIFFLLVQKGADPHWMNENGQTLAHLIMHRQGADTTILEYLFTVGIDPATRDLDGRTLMHHGALHGAFTEDLMNFLNCQGVLDHYLTATDFTCKTPLDYAKEMVHRETHGDVYDDPRWKESLKNLNATLPSCTSEGAK</sequence>
<feature type="repeat" description="ANK" evidence="2">
    <location>
        <begin position="841"/>
        <end position="873"/>
    </location>
</feature>
<keyword evidence="2" id="KW-0040">ANK repeat</keyword>
<feature type="repeat" description="ANK" evidence="2">
    <location>
        <begin position="912"/>
        <end position="946"/>
    </location>
</feature>
<evidence type="ECO:0000256" key="1">
    <source>
        <dbReference type="ARBA" id="ARBA00022737"/>
    </source>
</evidence>
<keyword evidence="1" id="KW-0677">Repeat</keyword>
<proteinExistence type="predicted"/>
<dbReference type="RefSeq" id="XP_058307454.1">
    <property type="nucleotide sequence ID" value="XM_058453263.1"/>
</dbReference>
<dbReference type="AlphaFoldDB" id="A0A9W9MHT3"/>
<evidence type="ECO:0008006" key="7">
    <source>
        <dbReference type="Google" id="ProtNLM"/>
    </source>
</evidence>
<dbReference type="Proteomes" id="UP001150904">
    <property type="component" value="Unassembled WGS sequence"/>
</dbReference>
<feature type="domain" description="Nephrocystin 3-like N-terminal" evidence="4">
    <location>
        <begin position="76"/>
        <end position="256"/>
    </location>
</feature>
<dbReference type="Gene3D" id="3.40.50.300">
    <property type="entry name" value="P-loop containing nucleotide triphosphate hydrolases"/>
    <property type="match status" value="1"/>
</dbReference>
<evidence type="ECO:0000313" key="6">
    <source>
        <dbReference type="Proteomes" id="UP001150904"/>
    </source>
</evidence>
<dbReference type="InterPro" id="IPR002110">
    <property type="entry name" value="Ankyrin_rpt"/>
</dbReference>
<accession>A0A9W9MHT3</accession>
<dbReference type="Pfam" id="PF12796">
    <property type="entry name" value="Ank_2"/>
    <property type="match status" value="2"/>
</dbReference>
<evidence type="ECO:0000313" key="5">
    <source>
        <dbReference type="EMBL" id="KAJ5201538.1"/>
    </source>
</evidence>
<dbReference type="InterPro" id="IPR036770">
    <property type="entry name" value="Ankyrin_rpt-contain_sf"/>
</dbReference>
<dbReference type="InterPro" id="IPR027417">
    <property type="entry name" value="P-loop_NTPase"/>
</dbReference>
<name>A0A9W9MHT3_9EURO</name>
<feature type="repeat" description="ANK" evidence="2">
    <location>
        <begin position="569"/>
        <end position="601"/>
    </location>
</feature>
<evidence type="ECO:0000256" key="2">
    <source>
        <dbReference type="PROSITE-ProRule" id="PRU00023"/>
    </source>
</evidence>
<dbReference type="Gene3D" id="1.25.40.20">
    <property type="entry name" value="Ankyrin repeat-containing domain"/>
    <property type="match status" value="5"/>
</dbReference>
<organism evidence="5 6">
    <name type="scientific">Penicillium cinerascens</name>
    <dbReference type="NCBI Taxonomy" id="70096"/>
    <lineage>
        <taxon>Eukaryota</taxon>
        <taxon>Fungi</taxon>
        <taxon>Dikarya</taxon>
        <taxon>Ascomycota</taxon>
        <taxon>Pezizomycotina</taxon>
        <taxon>Eurotiomycetes</taxon>
        <taxon>Eurotiomycetidae</taxon>
        <taxon>Eurotiales</taxon>
        <taxon>Aspergillaceae</taxon>
        <taxon>Penicillium</taxon>
    </lineage>
</organism>
<dbReference type="SMART" id="SM00248">
    <property type="entry name" value="ANK"/>
    <property type="match status" value="9"/>
</dbReference>